<dbReference type="STRING" id="40149.A0A0E0EKG3"/>
<protein>
    <submittedName>
        <fullName evidence="1">Uncharacterized protein</fullName>
    </submittedName>
</protein>
<evidence type="ECO:0000313" key="2">
    <source>
        <dbReference type="Proteomes" id="UP000008021"/>
    </source>
</evidence>
<name>A0A0E0EKG3_9ORYZ</name>
<dbReference type="EnsemblPlants" id="OMERI08G09390.1">
    <property type="protein sequence ID" value="OMERI08G09390.1"/>
    <property type="gene ID" value="OMERI08G09390"/>
</dbReference>
<keyword evidence="2" id="KW-1185">Reference proteome</keyword>
<dbReference type="Gramene" id="OMERI08G09390.1">
    <property type="protein sequence ID" value="OMERI08G09390.1"/>
    <property type="gene ID" value="OMERI08G09390"/>
</dbReference>
<dbReference type="HOGENOM" id="CLU_2762102_0_0_1"/>
<accession>A0A0E0EKG3</accession>
<organism evidence="1">
    <name type="scientific">Oryza meridionalis</name>
    <dbReference type="NCBI Taxonomy" id="40149"/>
    <lineage>
        <taxon>Eukaryota</taxon>
        <taxon>Viridiplantae</taxon>
        <taxon>Streptophyta</taxon>
        <taxon>Embryophyta</taxon>
        <taxon>Tracheophyta</taxon>
        <taxon>Spermatophyta</taxon>
        <taxon>Magnoliopsida</taxon>
        <taxon>Liliopsida</taxon>
        <taxon>Poales</taxon>
        <taxon>Poaceae</taxon>
        <taxon>BOP clade</taxon>
        <taxon>Oryzoideae</taxon>
        <taxon>Oryzeae</taxon>
        <taxon>Oryzinae</taxon>
        <taxon>Oryza</taxon>
    </lineage>
</organism>
<sequence length="70" mass="7916">MTFISTGRRMEWKVTKRKNDPLFAKGRNLVTYAVGLIESAPADTERLLGGLTIMEFLLDLQHSLTNNTPH</sequence>
<reference evidence="1" key="1">
    <citation type="submission" date="2015-04" db="UniProtKB">
        <authorList>
            <consortium name="EnsemblPlants"/>
        </authorList>
    </citation>
    <scope>IDENTIFICATION</scope>
</reference>
<dbReference type="Proteomes" id="UP000008021">
    <property type="component" value="Chromosome 8"/>
</dbReference>
<dbReference type="AlphaFoldDB" id="A0A0E0EKG3"/>
<reference evidence="1" key="2">
    <citation type="submission" date="2018-05" db="EMBL/GenBank/DDBJ databases">
        <title>OmerRS3 (Oryza meridionalis Reference Sequence Version 3).</title>
        <authorList>
            <person name="Zhang J."/>
            <person name="Kudrna D."/>
            <person name="Lee S."/>
            <person name="Talag J."/>
            <person name="Welchert J."/>
            <person name="Wing R.A."/>
        </authorList>
    </citation>
    <scope>NUCLEOTIDE SEQUENCE [LARGE SCALE GENOMIC DNA]</scope>
    <source>
        <strain evidence="1">cv. OR44</strain>
    </source>
</reference>
<proteinExistence type="predicted"/>
<evidence type="ECO:0000313" key="1">
    <source>
        <dbReference type="EnsemblPlants" id="OMERI08G09390.1"/>
    </source>
</evidence>